<comment type="similarity">
    <text evidence="1">Belongs to the NAPRTase family.</text>
</comment>
<keyword evidence="2" id="KW-0662">Pyridine nucleotide biosynthesis</keyword>
<dbReference type="SUPFAM" id="SSF51690">
    <property type="entry name" value="Nicotinate/Quinolinate PRTase C-terminal domain-like"/>
    <property type="match status" value="1"/>
</dbReference>
<keyword evidence="3 9" id="KW-0328">Glycosyltransferase</keyword>
<dbReference type="InterPro" id="IPR036068">
    <property type="entry name" value="Nicotinate_pribotase-like_C"/>
</dbReference>
<dbReference type="InterPro" id="IPR041525">
    <property type="entry name" value="N/Namide_PRibTrfase"/>
</dbReference>
<evidence type="ECO:0000256" key="7">
    <source>
        <dbReference type="ARBA" id="ARBA00035036"/>
    </source>
</evidence>
<dbReference type="GO" id="GO:0047280">
    <property type="term" value="F:nicotinamide phosphoribosyltransferase activity"/>
    <property type="evidence" value="ECO:0007669"/>
    <property type="project" value="UniProtKB-EC"/>
</dbReference>
<dbReference type="EMBL" id="JOTM01000011">
    <property type="protein sequence ID" value="KEK23884.1"/>
    <property type="molecule type" value="Genomic_DNA"/>
</dbReference>
<comment type="pathway">
    <text evidence="5">Cofactor biosynthesis; NAD(+) biosynthesis; nicotinamide D-ribonucleotide from 5-phospho-alpha-D-ribose 1-diphosphate and nicotinamide: step 1/1.</text>
</comment>
<dbReference type="eggNOG" id="COG1488">
    <property type="taxonomic scope" value="Bacteria"/>
</dbReference>
<evidence type="ECO:0000256" key="3">
    <source>
        <dbReference type="ARBA" id="ARBA00022676"/>
    </source>
</evidence>
<evidence type="ECO:0000256" key="2">
    <source>
        <dbReference type="ARBA" id="ARBA00022642"/>
    </source>
</evidence>
<dbReference type="Gene3D" id="3.20.20.70">
    <property type="entry name" value="Aldolase class I"/>
    <property type="match status" value="1"/>
</dbReference>
<keyword evidence="10" id="KW-1185">Reference proteome</keyword>
<dbReference type="PANTHER" id="PTHR43816">
    <property type="entry name" value="NICOTINAMIDE PHOSPHORIBOSYLTRANSFERASE"/>
    <property type="match status" value="1"/>
</dbReference>
<reference evidence="9 10" key="1">
    <citation type="submission" date="2014-06" db="EMBL/GenBank/DDBJ databases">
        <title>Draft genome sequence of Bacillus gaemokensis JCM 15801 (MCCC 1A00707).</title>
        <authorList>
            <person name="Lai Q."/>
            <person name="Liu Y."/>
            <person name="Shao Z."/>
        </authorList>
    </citation>
    <scope>NUCLEOTIDE SEQUENCE [LARGE SCALE GENOMIC DNA]</scope>
    <source>
        <strain evidence="9 10">JCM 15801</strain>
    </source>
</reference>
<dbReference type="Proteomes" id="UP000027778">
    <property type="component" value="Unassembled WGS sequence"/>
</dbReference>
<organism evidence="9 10">
    <name type="scientific">Bacillus gaemokensis</name>
    <dbReference type="NCBI Taxonomy" id="574375"/>
    <lineage>
        <taxon>Bacteria</taxon>
        <taxon>Bacillati</taxon>
        <taxon>Bacillota</taxon>
        <taxon>Bacilli</taxon>
        <taxon>Bacillales</taxon>
        <taxon>Bacillaceae</taxon>
        <taxon>Bacillus</taxon>
        <taxon>Bacillus cereus group</taxon>
    </lineage>
</organism>
<proteinExistence type="inferred from homology"/>
<dbReference type="STRING" id="574375.AZF08_20465"/>
<dbReference type="PANTHER" id="PTHR43816:SF1">
    <property type="entry name" value="NICOTINAMIDE PHOSPHORIBOSYLTRANSFERASE"/>
    <property type="match status" value="1"/>
</dbReference>
<evidence type="ECO:0000256" key="4">
    <source>
        <dbReference type="ARBA" id="ARBA00022679"/>
    </source>
</evidence>
<dbReference type="InterPro" id="IPR013785">
    <property type="entry name" value="Aldolase_TIM"/>
</dbReference>
<gene>
    <name evidence="9" type="ORF">BAGA_05430</name>
</gene>
<dbReference type="Pfam" id="PF04095">
    <property type="entry name" value="NAPRTase"/>
    <property type="match status" value="1"/>
</dbReference>
<keyword evidence="4 9" id="KW-0808">Transferase</keyword>
<evidence type="ECO:0000313" key="9">
    <source>
        <dbReference type="EMBL" id="KEK23884.1"/>
    </source>
</evidence>
<comment type="caution">
    <text evidence="9">The sequence shown here is derived from an EMBL/GenBank/DDBJ whole genome shotgun (WGS) entry which is preliminary data.</text>
</comment>
<dbReference type="RefSeq" id="WP_033674976.1">
    <property type="nucleotide sequence ID" value="NZ_JOTM01000011.1"/>
</dbReference>
<dbReference type="OrthoDB" id="394882at2"/>
<dbReference type="EC" id="2.4.2.12" evidence="6"/>
<evidence type="ECO:0000259" key="8">
    <source>
        <dbReference type="Pfam" id="PF04095"/>
    </source>
</evidence>
<accession>A0A073K9C4</accession>
<feature type="domain" description="Nicotinate/nicotinamide phosphoribosyltransferase" evidence="8">
    <location>
        <begin position="169"/>
        <end position="360"/>
    </location>
</feature>
<dbReference type="GO" id="GO:0009435">
    <property type="term" value="P:NAD+ biosynthetic process"/>
    <property type="evidence" value="ECO:0007669"/>
    <property type="project" value="InterPro"/>
</dbReference>
<name>A0A073K9C4_9BACI</name>
<evidence type="ECO:0000256" key="1">
    <source>
        <dbReference type="ARBA" id="ARBA00010897"/>
    </source>
</evidence>
<sequence>MLKDIRTNPVMLTDVYNLSHQRLKVNTDWEVSHIYNRKAGMILYGFAEMVNSILETQITNAMIQQAKEASKLMGVIFPTELFERVVNECNGYAPIQVQSLAEGTWCPTGTPFAQVSNTVEGFGELVTWFEGVFLHASFPCGTATEAFHMRRYLEEMKAEYGFDDSFLIRLHSFGFRGHRGLEDAYWAGTSWNLFMHGTDDFHTMIHTPNAKMGSISALAHKVTQQYDVEYDGYVHTIDKTAEAGETIVAIVIDTYDANRFIDNYLVPLAHYAKEKGVHLVIRPDSGDVNQQVVEVYHKVQAYGITNVTAIIGEGMSFKNIMRTDFFFKMRQVPLTFVSYGVGGGFYNHIDRDTLGFAMKTAFSNGAPRMKFGMNPLKRSIPDAVNLLMADDGKTMYAKRQSVDAINDCLYTVVYYHDNQMDEPIVKYADWEETQKRAMSYINEKDLQEHILLHDDIKELVTEFEKIYG</sequence>
<evidence type="ECO:0000313" key="10">
    <source>
        <dbReference type="Proteomes" id="UP000027778"/>
    </source>
</evidence>
<evidence type="ECO:0000256" key="6">
    <source>
        <dbReference type="ARBA" id="ARBA00035024"/>
    </source>
</evidence>
<evidence type="ECO:0000256" key="5">
    <source>
        <dbReference type="ARBA" id="ARBA00035007"/>
    </source>
</evidence>
<protein>
    <recommendedName>
        <fullName evidence="7">Nicotinamide phosphoribosyltransferase</fullName>
        <ecNumber evidence="6">2.4.2.12</ecNumber>
    </recommendedName>
</protein>
<dbReference type="AlphaFoldDB" id="A0A073K9C4"/>
<dbReference type="InterPro" id="IPR016471">
    <property type="entry name" value="Nicotinamide_PRibTrfase"/>
</dbReference>